<evidence type="ECO:0000313" key="1">
    <source>
        <dbReference type="EMBL" id="KIO00449.1"/>
    </source>
</evidence>
<dbReference type="EMBL" id="KN831996">
    <property type="protein sequence ID" value="KIO00449.1"/>
    <property type="molecule type" value="Genomic_DNA"/>
</dbReference>
<proteinExistence type="predicted"/>
<reference evidence="2" key="2">
    <citation type="submission" date="2015-01" db="EMBL/GenBank/DDBJ databases">
        <title>Evolutionary Origins and Diversification of the Mycorrhizal Mutualists.</title>
        <authorList>
            <consortium name="DOE Joint Genome Institute"/>
            <consortium name="Mycorrhizal Genomics Consortium"/>
            <person name="Kohler A."/>
            <person name="Kuo A."/>
            <person name="Nagy L.G."/>
            <person name="Floudas D."/>
            <person name="Copeland A."/>
            <person name="Barry K.W."/>
            <person name="Cichocki N."/>
            <person name="Veneault-Fourrey C."/>
            <person name="LaButti K."/>
            <person name="Lindquist E.A."/>
            <person name="Lipzen A."/>
            <person name="Lundell T."/>
            <person name="Morin E."/>
            <person name="Murat C."/>
            <person name="Riley R."/>
            <person name="Ohm R."/>
            <person name="Sun H."/>
            <person name="Tunlid A."/>
            <person name="Henrissat B."/>
            <person name="Grigoriev I.V."/>
            <person name="Hibbett D.S."/>
            <person name="Martin F."/>
        </authorList>
    </citation>
    <scope>NUCLEOTIDE SEQUENCE [LARGE SCALE GENOMIC DNA]</scope>
    <source>
        <strain evidence="2">Marx 270</strain>
    </source>
</reference>
<evidence type="ECO:0000313" key="2">
    <source>
        <dbReference type="Proteomes" id="UP000054217"/>
    </source>
</evidence>
<dbReference type="InParanoid" id="A0A0C3NZC0"/>
<dbReference type="AlphaFoldDB" id="A0A0C3NZC0"/>
<name>A0A0C3NZC0_PISTI</name>
<reference evidence="1 2" key="1">
    <citation type="submission" date="2014-04" db="EMBL/GenBank/DDBJ databases">
        <authorList>
            <consortium name="DOE Joint Genome Institute"/>
            <person name="Kuo A."/>
            <person name="Kohler A."/>
            <person name="Costa M.D."/>
            <person name="Nagy L.G."/>
            <person name="Floudas D."/>
            <person name="Copeland A."/>
            <person name="Barry K.W."/>
            <person name="Cichocki N."/>
            <person name="Veneault-Fourrey C."/>
            <person name="LaButti K."/>
            <person name="Lindquist E.A."/>
            <person name="Lipzen A."/>
            <person name="Lundell T."/>
            <person name="Morin E."/>
            <person name="Murat C."/>
            <person name="Sun H."/>
            <person name="Tunlid A."/>
            <person name="Henrissat B."/>
            <person name="Grigoriev I.V."/>
            <person name="Hibbett D.S."/>
            <person name="Martin F."/>
            <person name="Nordberg H.P."/>
            <person name="Cantor M.N."/>
            <person name="Hua S.X."/>
        </authorList>
    </citation>
    <scope>NUCLEOTIDE SEQUENCE [LARGE SCALE GENOMIC DNA]</scope>
    <source>
        <strain evidence="1 2">Marx 270</strain>
    </source>
</reference>
<accession>A0A0C3NZC0</accession>
<organism evidence="1 2">
    <name type="scientific">Pisolithus tinctorius Marx 270</name>
    <dbReference type="NCBI Taxonomy" id="870435"/>
    <lineage>
        <taxon>Eukaryota</taxon>
        <taxon>Fungi</taxon>
        <taxon>Dikarya</taxon>
        <taxon>Basidiomycota</taxon>
        <taxon>Agaricomycotina</taxon>
        <taxon>Agaricomycetes</taxon>
        <taxon>Agaricomycetidae</taxon>
        <taxon>Boletales</taxon>
        <taxon>Sclerodermatineae</taxon>
        <taxon>Pisolithaceae</taxon>
        <taxon>Pisolithus</taxon>
    </lineage>
</organism>
<dbReference type="Proteomes" id="UP000054217">
    <property type="component" value="Unassembled WGS sequence"/>
</dbReference>
<dbReference type="HOGENOM" id="CLU_2688824_0_0_1"/>
<keyword evidence="2" id="KW-1185">Reference proteome</keyword>
<gene>
    <name evidence="1" type="ORF">M404DRAFT_1003898</name>
</gene>
<sequence length="74" mass="8171">MRPGSIIQAVIASESINLKDLTGQVRPFAKPSQTRVPGTEIRENCQATQVESVVMVSCSWQGSFRPWLRGTNPK</sequence>
<protein>
    <submittedName>
        <fullName evidence="1">Uncharacterized protein</fullName>
    </submittedName>
</protein>